<dbReference type="RefSeq" id="XP_006674599.1">
    <property type="nucleotide sequence ID" value="XM_006674536.1"/>
</dbReference>
<dbReference type="InParanoid" id="G3JU73"/>
<evidence type="ECO:0000313" key="2">
    <source>
        <dbReference type="EMBL" id="EGX87780.1"/>
    </source>
</evidence>
<protein>
    <submittedName>
        <fullName evidence="2">Uncharacterized protein</fullName>
    </submittedName>
</protein>
<evidence type="ECO:0000313" key="3">
    <source>
        <dbReference type="Proteomes" id="UP000001610"/>
    </source>
</evidence>
<name>G3JU73_CORMM</name>
<dbReference type="KEGG" id="cmt:CCM_09402"/>
<sequence length="123" mass="13637">MSLPPPSSPIHIQSRSPLTISLPLVRGGSTPTAHHAACCRILVRGTIYRGLLKVMRQCAIGQASLAPMSSSDVMESSPRHLPHPARYRDLPPRSAHTGFKSLPCPKLFKYHVRVHYPLWIRDA</sequence>
<dbReference type="VEuPathDB" id="FungiDB:CCM_09402"/>
<keyword evidence="3" id="KW-1185">Reference proteome</keyword>
<dbReference type="Proteomes" id="UP000001610">
    <property type="component" value="Unassembled WGS sequence"/>
</dbReference>
<accession>G3JU73</accession>
<proteinExistence type="predicted"/>
<dbReference type="GeneID" id="18171405"/>
<dbReference type="AlphaFoldDB" id="G3JU73"/>
<evidence type="ECO:0000256" key="1">
    <source>
        <dbReference type="SAM" id="MobiDB-lite"/>
    </source>
</evidence>
<dbReference type="EMBL" id="JH126407">
    <property type="protein sequence ID" value="EGX87780.1"/>
    <property type="molecule type" value="Genomic_DNA"/>
</dbReference>
<gene>
    <name evidence="2" type="ORF">CCM_09402</name>
</gene>
<dbReference type="HOGENOM" id="CLU_2015165_0_0_1"/>
<reference evidence="2 3" key="1">
    <citation type="journal article" date="2011" name="Genome Biol.">
        <title>Genome sequence of the insect pathogenic fungus Cordyceps militaris, a valued traditional Chinese medicine.</title>
        <authorList>
            <person name="Zheng P."/>
            <person name="Xia Y."/>
            <person name="Xiao G."/>
            <person name="Xiong C."/>
            <person name="Hu X."/>
            <person name="Zhang S."/>
            <person name="Zheng H."/>
            <person name="Huang Y."/>
            <person name="Zhou Y."/>
            <person name="Wang S."/>
            <person name="Zhao G.P."/>
            <person name="Liu X."/>
            <person name="St Leger R.J."/>
            <person name="Wang C."/>
        </authorList>
    </citation>
    <scope>NUCLEOTIDE SEQUENCE [LARGE SCALE GENOMIC DNA]</scope>
    <source>
        <strain evidence="2 3">CM01</strain>
    </source>
</reference>
<organism evidence="2 3">
    <name type="scientific">Cordyceps militaris (strain CM01)</name>
    <name type="common">Caterpillar fungus</name>
    <dbReference type="NCBI Taxonomy" id="983644"/>
    <lineage>
        <taxon>Eukaryota</taxon>
        <taxon>Fungi</taxon>
        <taxon>Dikarya</taxon>
        <taxon>Ascomycota</taxon>
        <taxon>Pezizomycotina</taxon>
        <taxon>Sordariomycetes</taxon>
        <taxon>Hypocreomycetidae</taxon>
        <taxon>Hypocreales</taxon>
        <taxon>Cordycipitaceae</taxon>
        <taxon>Cordyceps</taxon>
    </lineage>
</organism>
<feature type="region of interest" description="Disordered" evidence="1">
    <location>
        <begin position="71"/>
        <end position="92"/>
    </location>
</feature>